<organism evidence="2 3">
    <name type="scientific">Streptomyces gulbargensis</name>
    <dbReference type="NCBI Taxonomy" id="364901"/>
    <lineage>
        <taxon>Bacteria</taxon>
        <taxon>Bacillati</taxon>
        <taxon>Actinomycetota</taxon>
        <taxon>Actinomycetes</taxon>
        <taxon>Kitasatosporales</taxon>
        <taxon>Streptomycetaceae</taxon>
        <taxon>Streptomyces</taxon>
    </lineage>
</organism>
<protein>
    <recommendedName>
        <fullName evidence="4">FXSXX-COOH protein</fullName>
    </recommendedName>
</protein>
<evidence type="ECO:0000313" key="3">
    <source>
        <dbReference type="Proteomes" id="UP001501000"/>
    </source>
</evidence>
<dbReference type="EMBL" id="BAABAJ010000013">
    <property type="protein sequence ID" value="GAA3927750.1"/>
    <property type="molecule type" value="Genomic_DNA"/>
</dbReference>
<proteinExistence type="predicted"/>
<keyword evidence="3" id="KW-1185">Reference proteome</keyword>
<comment type="caution">
    <text evidence="2">The sequence shown here is derived from an EMBL/GenBank/DDBJ whole genome shotgun (WGS) entry which is preliminary data.</text>
</comment>
<dbReference type="Proteomes" id="UP001501000">
    <property type="component" value="Unassembled WGS sequence"/>
</dbReference>
<sequence>MSGEAATAPGAGPTTRNTVRASVAVAPAVLADLADLADVTEGRAEGMGGSREVDRLSG</sequence>
<reference evidence="3" key="1">
    <citation type="journal article" date="2019" name="Int. J. Syst. Evol. Microbiol.">
        <title>The Global Catalogue of Microorganisms (GCM) 10K type strain sequencing project: providing services to taxonomists for standard genome sequencing and annotation.</title>
        <authorList>
            <consortium name="The Broad Institute Genomics Platform"/>
            <consortium name="The Broad Institute Genome Sequencing Center for Infectious Disease"/>
            <person name="Wu L."/>
            <person name="Ma J."/>
        </authorList>
    </citation>
    <scope>NUCLEOTIDE SEQUENCE [LARGE SCALE GENOMIC DNA]</scope>
    <source>
        <strain evidence="3">JCM 16956</strain>
    </source>
</reference>
<evidence type="ECO:0000313" key="2">
    <source>
        <dbReference type="EMBL" id="GAA3927750.1"/>
    </source>
</evidence>
<name>A0ABP7MQ21_9ACTN</name>
<accession>A0ABP7MQ21</accession>
<gene>
    <name evidence="2" type="ORF">GCM10022244_41110</name>
</gene>
<evidence type="ECO:0008006" key="4">
    <source>
        <dbReference type="Google" id="ProtNLM"/>
    </source>
</evidence>
<feature type="region of interest" description="Disordered" evidence="1">
    <location>
        <begin position="38"/>
        <end position="58"/>
    </location>
</feature>
<evidence type="ECO:0000256" key="1">
    <source>
        <dbReference type="SAM" id="MobiDB-lite"/>
    </source>
</evidence>